<feature type="domain" description="Cupin type-2" evidence="4">
    <location>
        <begin position="291"/>
        <end position="346"/>
    </location>
</feature>
<feature type="domain" description="Cupin type-2" evidence="4">
    <location>
        <begin position="136"/>
        <end position="203"/>
    </location>
</feature>
<dbReference type="InterPro" id="IPR047183">
    <property type="entry name" value="GDO-like"/>
</dbReference>
<dbReference type="InterPro" id="IPR014710">
    <property type="entry name" value="RmlC-like_jellyroll"/>
</dbReference>
<keyword evidence="2" id="KW-0560">Oxidoreductase</keyword>
<dbReference type="PANTHER" id="PTHR41517:SF1">
    <property type="entry name" value="CUPIN"/>
    <property type="match status" value="1"/>
</dbReference>
<feature type="compositionally biased region" description="Basic and acidic residues" evidence="3">
    <location>
        <begin position="36"/>
        <end position="49"/>
    </location>
</feature>
<dbReference type="CDD" id="cd02216">
    <property type="entry name" value="cupin_GDO-like_N"/>
    <property type="match status" value="1"/>
</dbReference>
<dbReference type="Proteomes" id="UP001363622">
    <property type="component" value="Unassembled WGS sequence"/>
</dbReference>
<evidence type="ECO:0000256" key="1">
    <source>
        <dbReference type="ARBA" id="ARBA00022964"/>
    </source>
</evidence>
<evidence type="ECO:0000256" key="3">
    <source>
        <dbReference type="SAM" id="MobiDB-lite"/>
    </source>
</evidence>
<dbReference type="PANTHER" id="PTHR41517">
    <property type="entry name" value="1,2-DIOXYGENASE PROTEIN-RELATED"/>
    <property type="match status" value="1"/>
</dbReference>
<keyword evidence="6" id="KW-1185">Reference proteome</keyword>
<dbReference type="InterPro" id="IPR011051">
    <property type="entry name" value="RmlC_Cupin_sf"/>
</dbReference>
<protein>
    <submittedName>
        <fullName evidence="5">RmlC-like cupin domain-containing protein</fullName>
    </submittedName>
</protein>
<name>A0ABR1KBK1_9PEZI</name>
<evidence type="ECO:0000259" key="4">
    <source>
        <dbReference type="Pfam" id="PF07883"/>
    </source>
</evidence>
<gene>
    <name evidence="5" type="ORF">IWZ03DRAFT_354854</name>
</gene>
<accession>A0ABR1KBK1</accession>
<feature type="region of interest" description="Disordered" evidence="3">
    <location>
        <begin position="1"/>
        <end position="50"/>
    </location>
</feature>
<organism evidence="5 6">
    <name type="scientific">Phyllosticta citriasiana</name>
    <dbReference type="NCBI Taxonomy" id="595635"/>
    <lineage>
        <taxon>Eukaryota</taxon>
        <taxon>Fungi</taxon>
        <taxon>Dikarya</taxon>
        <taxon>Ascomycota</taxon>
        <taxon>Pezizomycotina</taxon>
        <taxon>Dothideomycetes</taxon>
        <taxon>Dothideomycetes incertae sedis</taxon>
        <taxon>Botryosphaeriales</taxon>
        <taxon>Phyllostictaceae</taxon>
        <taxon>Phyllosticta</taxon>
    </lineage>
</organism>
<proteinExistence type="predicted"/>
<dbReference type="SUPFAM" id="SSF51182">
    <property type="entry name" value="RmlC-like cupins"/>
    <property type="match status" value="1"/>
</dbReference>
<evidence type="ECO:0000313" key="5">
    <source>
        <dbReference type="EMBL" id="KAK7510072.1"/>
    </source>
</evidence>
<dbReference type="InterPro" id="IPR013096">
    <property type="entry name" value="Cupin_2"/>
</dbReference>
<evidence type="ECO:0000256" key="2">
    <source>
        <dbReference type="ARBA" id="ARBA00023002"/>
    </source>
</evidence>
<evidence type="ECO:0000313" key="6">
    <source>
        <dbReference type="Proteomes" id="UP001363622"/>
    </source>
</evidence>
<dbReference type="Gene3D" id="2.60.120.10">
    <property type="entry name" value="Jelly Rolls"/>
    <property type="match status" value="1"/>
</dbReference>
<dbReference type="EMBL" id="JBBPHU010000015">
    <property type="protein sequence ID" value="KAK7510072.1"/>
    <property type="molecule type" value="Genomic_DNA"/>
</dbReference>
<comment type="caution">
    <text evidence="5">The sequence shown here is derived from an EMBL/GenBank/DDBJ whole genome shotgun (WGS) entry which is preliminary data.</text>
</comment>
<reference evidence="5 6" key="1">
    <citation type="submission" date="2024-04" db="EMBL/GenBank/DDBJ databases">
        <title>Phyllosticta paracitricarpa is synonymous to the EU quarantine fungus P. citricarpa based on phylogenomic analyses.</title>
        <authorList>
            <consortium name="Lawrence Berkeley National Laboratory"/>
            <person name="Van Ingen-Buijs V.A."/>
            <person name="Van Westerhoven A.C."/>
            <person name="Haridas S."/>
            <person name="Skiadas P."/>
            <person name="Martin F."/>
            <person name="Groenewald J.Z."/>
            <person name="Crous P.W."/>
            <person name="Seidl M.F."/>
        </authorList>
    </citation>
    <scope>NUCLEOTIDE SEQUENCE [LARGE SCALE GENOMIC DNA]</scope>
    <source>
        <strain evidence="5 6">CBS 123371</strain>
    </source>
</reference>
<keyword evidence="1" id="KW-0223">Dioxygenase</keyword>
<dbReference type="Pfam" id="PF07883">
    <property type="entry name" value="Cupin_2"/>
    <property type="match status" value="2"/>
</dbReference>
<sequence>MSAVYVPQQQQQQKKKKKKKNETQTNNAPPSPPETASDHDHDHDDKAHEDEDEYNALITSLPRTATAPLWEQMAALNPRTPCPQSVPHIWRYSAIRPQMLRAGAIVPEEKAERRVLMLLNPAMWPPYTTDTLYAGLQLVNPGEVAPAHRHVAVATRFVRGPQTAFTAIQGRRIAMAVHDLIVTPRWTWHDHGNRGASPVIWLDGLDLPSFQHAPVHFVEHFAQSRYPATEARRDECGWVVPWARMKGWLDEAAKGKGKGKGKGEGGAYVEKRYGKPDGSEITATLGALAARIAAGASSPMKRETSSAVWHVVAGKGRTEVDGETMRWERGDTIAVPAWMEWRHVADEVQEEGDGAAYLFRFDDLPMLKAFGWYRVEGEDLEALADE</sequence>